<evidence type="ECO:0000313" key="3">
    <source>
        <dbReference type="Proteomes" id="UP000235145"/>
    </source>
</evidence>
<feature type="domain" description="CCHC-type" evidence="1">
    <location>
        <begin position="180"/>
        <end position="196"/>
    </location>
</feature>
<dbReference type="Gene3D" id="4.10.60.10">
    <property type="entry name" value="Zinc finger, CCHC-type"/>
    <property type="match status" value="1"/>
</dbReference>
<evidence type="ECO:0000259" key="1">
    <source>
        <dbReference type="SMART" id="SM00343"/>
    </source>
</evidence>
<protein>
    <recommendedName>
        <fullName evidence="1">CCHC-type domain-containing protein</fullName>
    </recommendedName>
</protein>
<dbReference type="GO" id="GO:0008270">
    <property type="term" value="F:zinc ion binding"/>
    <property type="evidence" value="ECO:0007669"/>
    <property type="project" value="InterPro"/>
</dbReference>
<dbReference type="Proteomes" id="UP000235145">
    <property type="component" value="Unassembled WGS sequence"/>
</dbReference>
<sequence length="270" mass="30794">MVKMNNLGIKKTQHEWKMVKQIIQGNPAIHTETLYNLYGDLQSYKFSIEPPTTAAFGGPLALVSTSSQNQTPFKNINNCVRWLQTKISRDFSQFMGFNQDLHLDETTQVFNLDLTLDKIIKDLPSITTQTKVFKTRDFKTILTQVIIIIQTTVFRIKTEASKIKVTTIKIMDDSDEEVIICHNCKGTDHYARECRAKNKTKIQDSAYYAQRADELKKLENQEKQRALMAIHEPSPTSDDEAGNEPKQSNFFFVAGVDIPSGAPNIIEHMF</sequence>
<dbReference type="AlphaFoldDB" id="A0A9R1XK74"/>
<name>A0A9R1XK74_LACSA</name>
<dbReference type="EMBL" id="NBSK02000003">
    <property type="protein sequence ID" value="KAJ0216216.1"/>
    <property type="molecule type" value="Genomic_DNA"/>
</dbReference>
<keyword evidence="3" id="KW-1185">Reference proteome</keyword>
<dbReference type="GO" id="GO:0003676">
    <property type="term" value="F:nucleic acid binding"/>
    <property type="evidence" value="ECO:0007669"/>
    <property type="project" value="InterPro"/>
</dbReference>
<proteinExistence type="predicted"/>
<dbReference type="InterPro" id="IPR001878">
    <property type="entry name" value="Znf_CCHC"/>
</dbReference>
<organism evidence="2 3">
    <name type="scientific">Lactuca sativa</name>
    <name type="common">Garden lettuce</name>
    <dbReference type="NCBI Taxonomy" id="4236"/>
    <lineage>
        <taxon>Eukaryota</taxon>
        <taxon>Viridiplantae</taxon>
        <taxon>Streptophyta</taxon>
        <taxon>Embryophyta</taxon>
        <taxon>Tracheophyta</taxon>
        <taxon>Spermatophyta</taxon>
        <taxon>Magnoliopsida</taxon>
        <taxon>eudicotyledons</taxon>
        <taxon>Gunneridae</taxon>
        <taxon>Pentapetalae</taxon>
        <taxon>asterids</taxon>
        <taxon>campanulids</taxon>
        <taxon>Asterales</taxon>
        <taxon>Asteraceae</taxon>
        <taxon>Cichorioideae</taxon>
        <taxon>Cichorieae</taxon>
        <taxon>Lactucinae</taxon>
        <taxon>Lactuca</taxon>
    </lineage>
</organism>
<comment type="caution">
    <text evidence="2">The sequence shown here is derived from an EMBL/GenBank/DDBJ whole genome shotgun (WGS) entry which is preliminary data.</text>
</comment>
<dbReference type="SMART" id="SM00343">
    <property type="entry name" value="ZnF_C2HC"/>
    <property type="match status" value="1"/>
</dbReference>
<accession>A0A9R1XK74</accession>
<gene>
    <name evidence="2" type="ORF">LSAT_V11C300152540</name>
</gene>
<reference evidence="2 3" key="1">
    <citation type="journal article" date="2017" name="Nat. Commun.">
        <title>Genome assembly with in vitro proximity ligation data and whole-genome triplication in lettuce.</title>
        <authorList>
            <person name="Reyes-Chin-Wo S."/>
            <person name="Wang Z."/>
            <person name="Yang X."/>
            <person name="Kozik A."/>
            <person name="Arikit S."/>
            <person name="Song C."/>
            <person name="Xia L."/>
            <person name="Froenicke L."/>
            <person name="Lavelle D.O."/>
            <person name="Truco M.J."/>
            <person name="Xia R."/>
            <person name="Zhu S."/>
            <person name="Xu C."/>
            <person name="Xu H."/>
            <person name="Xu X."/>
            <person name="Cox K."/>
            <person name="Korf I."/>
            <person name="Meyers B.C."/>
            <person name="Michelmore R.W."/>
        </authorList>
    </citation>
    <scope>NUCLEOTIDE SEQUENCE [LARGE SCALE GENOMIC DNA]</scope>
    <source>
        <strain evidence="3">cv. Salinas</strain>
        <tissue evidence="2">Seedlings</tissue>
    </source>
</reference>
<evidence type="ECO:0000313" key="2">
    <source>
        <dbReference type="EMBL" id="KAJ0216216.1"/>
    </source>
</evidence>